<keyword evidence="2" id="KW-1185">Reference proteome</keyword>
<protein>
    <submittedName>
        <fullName evidence="1">Uncharacterized protein</fullName>
    </submittedName>
</protein>
<dbReference type="Proteomes" id="UP000010448">
    <property type="component" value="Unassembled WGS sequence"/>
</dbReference>
<dbReference type="NCBIfam" id="TIGR01731">
    <property type="entry name" value="fil_hemag_20aa"/>
    <property type="match status" value="1"/>
</dbReference>
<dbReference type="RefSeq" id="WP_170394774.1">
    <property type="nucleotide sequence ID" value="NZ_AMWJ02000002.1"/>
</dbReference>
<sequence length="61" mass="6222">MLRNLAAVHNRGGEISSEQGFELSAESLDNSGGDLLSDAAISLLVKQALLNIGGQIAADGL</sequence>
<organism evidence="1 2">
    <name type="scientific">Pseudomonas bharatica CSV86</name>
    <dbReference type="NCBI Taxonomy" id="1005395"/>
    <lineage>
        <taxon>Bacteria</taxon>
        <taxon>Pseudomonadati</taxon>
        <taxon>Pseudomonadota</taxon>
        <taxon>Gammaproteobacteria</taxon>
        <taxon>Pseudomonadales</taxon>
        <taxon>Pseudomonadaceae</taxon>
        <taxon>Pseudomonas</taxon>
        <taxon>Pseudomonas bharatica</taxon>
    </lineage>
</organism>
<comment type="caution">
    <text evidence="1">The sequence shown here is derived from an EMBL/GenBank/DDBJ whole genome shotgun (WGS) entry which is preliminary data.</text>
</comment>
<dbReference type="AlphaFoldDB" id="A0A7K4EER8"/>
<proteinExistence type="predicted"/>
<dbReference type="EMBL" id="AMWJ02000002">
    <property type="protein sequence ID" value="NNJ16162.1"/>
    <property type="molecule type" value="Genomic_DNA"/>
</dbReference>
<accession>A0A7K4EER8</accession>
<feature type="non-terminal residue" evidence="1">
    <location>
        <position position="61"/>
    </location>
</feature>
<evidence type="ECO:0000313" key="1">
    <source>
        <dbReference type="EMBL" id="NNJ16162.1"/>
    </source>
</evidence>
<dbReference type="InterPro" id="IPR010069">
    <property type="entry name" value="CdiA_FHA1_rpt"/>
</dbReference>
<reference evidence="1 2" key="1">
    <citation type="journal article" date="2013" name="Genome Announc.">
        <title>Genome Sequence of Naphthalene-Degrading Soil Bacterium Pseudomonas putida CSV86.</title>
        <authorList>
            <person name="Phale P.S."/>
            <person name="Paliwal V."/>
            <person name="Raju S.C."/>
            <person name="Modak A."/>
            <person name="Purohit H.J."/>
        </authorList>
    </citation>
    <scope>NUCLEOTIDE SEQUENCE [LARGE SCALE GENOMIC DNA]</scope>
    <source>
        <strain evidence="1 2">CSV86</strain>
    </source>
</reference>
<gene>
    <name evidence="1" type="ORF">CSV86_013475</name>
</gene>
<name>A0A7K4EER8_9PSED</name>
<evidence type="ECO:0000313" key="2">
    <source>
        <dbReference type="Proteomes" id="UP000010448"/>
    </source>
</evidence>